<keyword evidence="2" id="KW-1185">Reference proteome</keyword>
<protein>
    <submittedName>
        <fullName evidence="1">Uncharacterized protein</fullName>
    </submittedName>
</protein>
<dbReference type="InterPro" id="IPR055629">
    <property type="entry name" value="DUF7205"/>
</dbReference>
<organism evidence="1 2">
    <name type="scientific">Klebsiella phage phiKpS2</name>
    <dbReference type="NCBI Taxonomy" id="1897515"/>
    <lineage>
        <taxon>Viruses</taxon>
        <taxon>Duplodnaviria</taxon>
        <taxon>Heunggongvirae</taxon>
        <taxon>Uroviricota</taxon>
        <taxon>Caudoviricetes</taxon>
        <taxon>Autographivirales</taxon>
        <taxon>Autoscriptoviridae</taxon>
        <taxon>Slopekvirinae</taxon>
        <taxon>Drulisvirus</taxon>
        <taxon>Drulisvirus KpS2</taxon>
    </lineage>
</organism>
<accession>A0A2S1ZFI4</accession>
<gene>
    <name evidence="1" type="ORF">phiKpS2_28</name>
</gene>
<reference evidence="1" key="1">
    <citation type="submission" date="2018-05" db="EMBL/GenBank/DDBJ databases">
        <title>A Klebsiella pneumoniae bacteriophage and its effect on 1,3-propanediol fermentation.</title>
        <authorList>
            <person name="Shen J."/>
            <person name="Zhou J."/>
            <person name="Xiu Z."/>
            <person name="Mu Y."/>
            <person name="Fu H."/>
            <person name="Sun Y."/>
            <person name="Xu Y."/>
        </authorList>
    </citation>
    <scope>NUCLEOTIDE SEQUENCE [LARGE SCALE GENOMIC DNA]</scope>
</reference>
<sequence length="76" mass="8140">MVTDAVGRPAEVGQKVAFGQANRGAHPLRVGVISKVTAKTVTIEYERTTKRWSDKAEIVLTETAQRGAGAFVVVQS</sequence>
<evidence type="ECO:0000313" key="1">
    <source>
        <dbReference type="EMBL" id="AWK24022.1"/>
    </source>
</evidence>
<name>A0A2S1ZFI4_9CAUD</name>
<dbReference type="Proteomes" id="UP000245191">
    <property type="component" value="Segment"/>
</dbReference>
<dbReference type="EMBL" id="KX587949">
    <property type="protein sequence ID" value="AWK24022.1"/>
    <property type="molecule type" value="Genomic_DNA"/>
</dbReference>
<dbReference type="Pfam" id="PF23835">
    <property type="entry name" value="DUF7205"/>
    <property type="match status" value="1"/>
</dbReference>
<proteinExistence type="predicted"/>
<evidence type="ECO:0000313" key="2">
    <source>
        <dbReference type="Proteomes" id="UP000245191"/>
    </source>
</evidence>